<dbReference type="Pfam" id="PF00379">
    <property type="entry name" value="Chitin_bind_4"/>
    <property type="match status" value="1"/>
</dbReference>
<gene>
    <name evidence="3" type="ORF">OUZ56_026759</name>
</gene>
<keyword evidence="1 2" id="KW-0193">Cuticle</keyword>
<dbReference type="PANTHER" id="PTHR12236:SF79">
    <property type="entry name" value="CUTICULAR PROTEIN 50CB-RELATED"/>
    <property type="match status" value="1"/>
</dbReference>
<sequence>MCLLLDAPFLTYINNGVYHSKTVPSPTSSSTGQPSLALNNNMKLFVFAILIAVALAAYEPVVTIKDVAEAEPVVVPQPYSFGYNVKDDETFNDFYHAENADGNVVTGTYRVALPDGRTQIVTYKADKDGYTADVKFEGEAKYPEFVEQKVQKNY</sequence>
<dbReference type="Proteomes" id="UP001234178">
    <property type="component" value="Unassembled WGS sequence"/>
</dbReference>
<organism evidence="3 4">
    <name type="scientific">Daphnia magna</name>
    <dbReference type="NCBI Taxonomy" id="35525"/>
    <lineage>
        <taxon>Eukaryota</taxon>
        <taxon>Metazoa</taxon>
        <taxon>Ecdysozoa</taxon>
        <taxon>Arthropoda</taxon>
        <taxon>Crustacea</taxon>
        <taxon>Branchiopoda</taxon>
        <taxon>Diplostraca</taxon>
        <taxon>Cladocera</taxon>
        <taxon>Anomopoda</taxon>
        <taxon>Daphniidae</taxon>
        <taxon>Daphnia</taxon>
    </lineage>
</organism>
<protein>
    <recommendedName>
        <fullName evidence="5">Cuticle protein</fullName>
    </recommendedName>
</protein>
<dbReference type="EMBL" id="JAOYFB010000004">
    <property type="protein sequence ID" value="KAK4014228.1"/>
    <property type="molecule type" value="Genomic_DNA"/>
</dbReference>
<keyword evidence="4" id="KW-1185">Reference proteome</keyword>
<evidence type="ECO:0000313" key="3">
    <source>
        <dbReference type="EMBL" id="KAK4014228.1"/>
    </source>
</evidence>
<dbReference type="InterPro" id="IPR051217">
    <property type="entry name" value="Insect_Cuticle_Struc_Prot"/>
</dbReference>
<dbReference type="InterPro" id="IPR031311">
    <property type="entry name" value="CHIT_BIND_RR_consensus"/>
</dbReference>
<dbReference type="PANTHER" id="PTHR12236">
    <property type="entry name" value="STRUCTURAL CONTITUENT OF CUTICLE"/>
    <property type="match status" value="1"/>
</dbReference>
<evidence type="ECO:0000256" key="1">
    <source>
        <dbReference type="ARBA" id="ARBA00022460"/>
    </source>
</evidence>
<evidence type="ECO:0008006" key="5">
    <source>
        <dbReference type="Google" id="ProtNLM"/>
    </source>
</evidence>
<dbReference type="PROSITE" id="PS00233">
    <property type="entry name" value="CHIT_BIND_RR_1"/>
    <property type="match status" value="1"/>
</dbReference>
<proteinExistence type="predicted"/>
<dbReference type="PROSITE" id="PS51155">
    <property type="entry name" value="CHIT_BIND_RR_2"/>
    <property type="match status" value="1"/>
</dbReference>
<name>A0ABQ9ZN47_9CRUS</name>
<evidence type="ECO:0000256" key="2">
    <source>
        <dbReference type="PROSITE-ProRule" id="PRU00497"/>
    </source>
</evidence>
<accession>A0ABQ9ZN47</accession>
<reference evidence="3 4" key="1">
    <citation type="journal article" date="2023" name="Nucleic Acids Res.">
        <title>The hologenome of Daphnia magna reveals possible DNA methylation and microbiome-mediated evolution of the host genome.</title>
        <authorList>
            <person name="Chaturvedi A."/>
            <person name="Li X."/>
            <person name="Dhandapani V."/>
            <person name="Marshall H."/>
            <person name="Kissane S."/>
            <person name="Cuenca-Cambronero M."/>
            <person name="Asole G."/>
            <person name="Calvet F."/>
            <person name="Ruiz-Romero M."/>
            <person name="Marangio P."/>
            <person name="Guigo R."/>
            <person name="Rago D."/>
            <person name="Mirbahai L."/>
            <person name="Eastwood N."/>
            <person name="Colbourne J.K."/>
            <person name="Zhou J."/>
            <person name="Mallon E."/>
            <person name="Orsini L."/>
        </authorList>
    </citation>
    <scope>NUCLEOTIDE SEQUENCE [LARGE SCALE GENOMIC DNA]</scope>
    <source>
        <strain evidence="3">LRV0_1</strain>
    </source>
</reference>
<dbReference type="InterPro" id="IPR000618">
    <property type="entry name" value="Insect_cuticle"/>
</dbReference>
<evidence type="ECO:0000313" key="4">
    <source>
        <dbReference type="Proteomes" id="UP001234178"/>
    </source>
</evidence>
<comment type="caution">
    <text evidence="3">The sequence shown here is derived from an EMBL/GenBank/DDBJ whole genome shotgun (WGS) entry which is preliminary data.</text>
</comment>